<gene>
    <name evidence="4" type="primary">ZBP1</name>
    <name evidence="4" type="ORF">Y1Q_0002695</name>
</gene>
<dbReference type="Pfam" id="PF02295">
    <property type="entry name" value="z-alpha"/>
    <property type="match status" value="1"/>
</dbReference>
<feature type="domain" description="Z-binding" evidence="3">
    <location>
        <begin position="6"/>
        <end position="68"/>
    </location>
</feature>
<dbReference type="CTD" id="81030"/>
<dbReference type="GO" id="GO:0003677">
    <property type="term" value="F:DNA binding"/>
    <property type="evidence" value="ECO:0007669"/>
    <property type="project" value="UniProtKB-KW"/>
</dbReference>
<evidence type="ECO:0000313" key="4">
    <source>
        <dbReference type="EMBL" id="KYO42047.1"/>
    </source>
</evidence>
<dbReference type="GO" id="GO:0003726">
    <property type="term" value="F:double-stranded RNA adenosine deaminase activity"/>
    <property type="evidence" value="ECO:0007669"/>
    <property type="project" value="InterPro"/>
</dbReference>
<dbReference type="SUPFAM" id="SSF46785">
    <property type="entry name" value="Winged helix' DNA-binding domain"/>
    <property type="match status" value="2"/>
</dbReference>
<dbReference type="InterPro" id="IPR042361">
    <property type="entry name" value="ZBP1"/>
</dbReference>
<evidence type="ECO:0000313" key="5">
    <source>
        <dbReference type="Proteomes" id="UP000050525"/>
    </source>
</evidence>
<dbReference type="GO" id="GO:0060340">
    <property type="term" value="P:positive regulation of type I interferon-mediated signaling pathway"/>
    <property type="evidence" value="ECO:0007669"/>
    <property type="project" value="InterPro"/>
</dbReference>
<dbReference type="GO" id="GO:0003723">
    <property type="term" value="F:RNA binding"/>
    <property type="evidence" value="ECO:0007669"/>
    <property type="project" value="UniProtKB-KW"/>
</dbReference>
<proteinExistence type="predicted"/>
<feature type="region of interest" description="Disordered" evidence="2">
    <location>
        <begin position="369"/>
        <end position="396"/>
    </location>
</feature>
<dbReference type="RefSeq" id="XP_019340042.1">
    <property type="nucleotide sequence ID" value="XM_019484497.2"/>
</dbReference>
<dbReference type="AlphaFoldDB" id="A0A151NYU9"/>
<dbReference type="InterPro" id="IPR042371">
    <property type="entry name" value="Z_dom"/>
</dbReference>
<dbReference type="GeneID" id="106737676"/>
<accession>A0A151NYU9</accession>
<dbReference type="Proteomes" id="UP000050525">
    <property type="component" value="Unassembled WGS sequence"/>
</dbReference>
<name>A0A151NYU9_ALLMI</name>
<dbReference type="OrthoDB" id="9837317at2759"/>
<feature type="domain" description="Z-binding" evidence="3">
    <location>
        <begin position="105"/>
        <end position="168"/>
    </location>
</feature>
<reference evidence="4 5" key="1">
    <citation type="journal article" date="2012" name="Genome Biol.">
        <title>Sequencing three crocodilian genomes to illuminate the evolution of archosaurs and amniotes.</title>
        <authorList>
            <person name="St John J.A."/>
            <person name="Braun E.L."/>
            <person name="Isberg S.R."/>
            <person name="Miles L.G."/>
            <person name="Chong A.Y."/>
            <person name="Gongora J."/>
            <person name="Dalzell P."/>
            <person name="Moran C."/>
            <person name="Bed'hom B."/>
            <person name="Abzhanov A."/>
            <person name="Burgess S.C."/>
            <person name="Cooksey A.M."/>
            <person name="Castoe T.A."/>
            <person name="Crawford N.G."/>
            <person name="Densmore L.D."/>
            <person name="Drew J.C."/>
            <person name="Edwards S.V."/>
            <person name="Faircloth B.C."/>
            <person name="Fujita M.K."/>
            <person name="Greenwold M.J."/>
            <person name="Hoffmann F.G."/>
            <person name="Howard J.M."/>
            <person name="Iguchi T."/>
            <person name="Janes D.E."/>
            <person name="Khan S.Y."/>
            <person name="Kohno S."/>
            <person name="de Koning A.J."/>
            <person name="Lance S.L."/>
            <person name="McCarthy F.M."/>
            <person name="McCormack J.E."/>
            <person name="Merchant M.E."/>
            <person name="Peterson D.G."/>
            <person name="Pollock D.D."/>
            <person name="Pourmand N."/>
            <person name="Raney B.J."/>
            <person name="Roessler K.A."/>
            <person name="Sanford J.R."/>
            <person name="Sawyer R.H."/>
            <person name="Schmidt C.J."/>
            <person name="Triplett E.W."/>
            <person name="Tuberville T.D."/>
            <person name="Venegas-Anaya M."/>
            <person name="Howard J.T."/>
            <person name="Jarvis E.D."/>
            <person name="Guillette L.J.Jr."/>
            <person name="Glenn T.C."/>
            <person name="Green R.E."/>
            <person name="Ray D.A."/>
        </authorList>
    </citation>
    <scope>NUCLEOTIDE SEQUENCE [LARGE SCALE GENOMIC DNA]</scope>
    <source>
        <strain evidence="4">KSC_2009_1</strain>
    </source>
</reference>
<sequence length="436" mass="47142">MAKAASREASEVKQRILDYLRAAETPKKAMEVASGCSITKREANNALYTLHKEGQVQKQEGGKWVVCADGTELESCCKTPQPAAADTALVPWGRRGNAVVPARNNSGLTETQDRMYTYLHENGPQRALSIAKHLGKQTQKDVNPDLYALMKKHLLHFNEEQKLWSCYSKGADYKATGPEVKSHITYILQANPINNICLPGDHSAVHISHSTATQIGHNNTANVMDKNDDCNPTVWSSPCSTKTAKTSYDDSEAKAAMPCDQDIQVTESVLRNVLVGNQNQMDVIKTDVVDSPAEQVGQCGTSEKDSFGQIPSSRSSFSLHNSTPSRTGGTSSQRLGIDKSTLDNVMIGNANQMSVRDGIAFADLADLSANKDDDTSDSDSTSNEAERISGDDNNLDQSSDISILCATLKNTVLGNNNNLNIVELVDSESDSENGGE</sequence>
<organism evidence="4 5">
    <name type="scientific">Alligator mississippiensis</name>
    <name type="common">American alligator</name>
    <dbReference type="NCBI Taxonomy" id="8496"/>
    <lineage>
        <taxon>Eukaryota</taxon>
        <taxon>Metazoa</taxon>
        <taxon>Chordata</taxon>
        <taxon>Craniata</taxon>
        <taxon>Vertebrata</taxon>
        <taxon>Euteleostomi</taxon>
        <taxon>Archelosauria</taxon>
        <taxon>Archosauria</taxon>
        <taxon>Crocodylia</taxon>
        <taxon>Alligatoridae</taxon>
        <taxon>Alligatorinae</taxon>
        <taxon>Alligator</taxon>
    </lineage>
</organism>
<dbReference type="EMBL" id="AKHW03001485">
    <property type="protein sequence ID" value="KYO42047.1"/>
    <property type="molecule type" value="Genomic_DNA"/>
</dbReference>
<dbReference type="PhylomeDB" id="A0A151NYU9"/>
<evidence type="ECO:0000259" key="3">
    <source>
        <dbReference type="PROSITE" id="PS50139"/>
    </source>
</evidence>
<feature type="region of interest" description="Disordered" evidence="2">
    <location>
        <begin position="294"/>
        <end position="337"/>
    </location>
</feature>
<dbReference type="PANTHER" id="PTHR14966:SF0">
    <property type="entry name" value="Z-DNA-BINDING PROTEIN 1"/>
    <property type="match status" value="1"/>
</dbReference>
<dbReference type="InterPro" id="IPR036388">
    <property type="entry name" value="WH-like_DNA-bd_sf"/>
</dbReference>
<dbReference type="SMART" id="SM00550">
    <property type="entry name" value="Zalpha"/>
    <property type="match status" value="2"/>
</dbReference>
<evidence type="ECO:0000256" key="1">
    <source>
        <dbReference type="ARBA" id="ARBA00022884"/>
    </source>
</evidence>
<feature type="compositionally biased region" description="Polar residues" evidence="2">
    <location>
        <begin position="309"/>
        <end position="334"/>
    </location>
</feature>
<keyword evidence="5" id="KW-1185">Reference proteome</keyword>
<keyword evidence="1" id="KW-0694">RNA-binding</keyword>
<dbReference type="InterPro" id="IPR036390">
    <property type="entry name" value="WH_DNA-bd_sf"/>
</dbReference>
<evidence type="ECO:0000256" key="2">
    <source>
        <dbReference type="SAM" id="MobiDB-lite"/>
    </source>
</evidence>
<dbReference type="PANTHER" id="PTHR14966">
    <property type="entry name" value="Z-DNA-BINDING PROTEIN 1"/>
    <property type="match status" value="1"/>
</dbReference>
<dbReference type="Gene3D" id="1.10.10.10">
    <property type="entry name" value="Winged helix-like DNA-binding domain superfamily/Winged helix DNA-binding domain"/>
    <property type="match status" value="2"/>
</dbReference>
<dbReference type="PROSITE" id="PS50139">
    <property type="entry name" value="Z_BINDING"/>
    <property type="match status" value="2"/>
</dbReference>
<dbReference type="STRING" id="8496.A0A151NYU9"/>
<protein>
    <submittedName>
        <fullName evidence="4">Z-DNA-binding protein 1</fullName>
    </submittedName>
</protein>
<comment type="caution">
    <text evidence="4">The sequence shown here is derived from an EMBL/GenBank/DDBJ whole genome shotgun (WGS) entry which is preliminary data.</text>
</comment>